<feature type="domain" description="Histidine kinase" evidence="12">
    <location>
        <begin position="589"/>
        <end position="815"/>
    </location>
</feature>
<reference evidence="14" key="2">
    <citation type="journal article" date="2024" name="Environ. Microbiol.">
        <title>Genome analysis and description of Tunturibacter gen. nov. expands the diversity of Terriglobia in tundra soils.</title>
        <authorList>
            <person name="Messyasz A."/>
            <person name="Mannisto M.K."/>
            <person name="Kerkhof L.J."/>
            <person name="Haggblom M.M."/>
        </authorList>
    </citation>
    <scope>NUCLEOTIDE SEQUENCE</scope>
    <source>
        <strain evidence="14">X5P6</strain>
    </source>
</reference>
<keyword evidence="9" id="KW-0902">Two-component regulatory system</keyword>
<reference evidence="14" key="1">
    <citation type="submission" date="2023-08" db="EMBL/GenBank/DDBJ databases">
        <authorList>
            <person name="Messyasz A."/>
            <person name="Mannisto M.K."/>
            <person name="Kerkhof L.J."/>
            <person name="Haggblom M."/>
        </authorList>
    </citation>
    <scope>NUCLEOTIDE SEQUENCE</scope>
    <source>
        <strain evidence="14">X5P6</strain>
    </source>
</reference>
<dbReference type="AlphaFoldDB" id="A0AAU7ZVA2"/>
<dbReference type="InterPro" id="IPR036890">
    <property type="entry name" value="HATPase_C_sf"/>
</dbReference>
<dbReference type="Gene3D" id="1.10.287.130">
    <property type="match status" value="1"/>
</dbReference>
<comment type="subcellular location">
    <subcellularLocation>
        <location evidence="2">Membrane</location>
    </subcellularLocation>
</comment>
<dbReference type="Pfam" id="PF00672">
    <property type="entry name" value="HAMP"/>
    <property type="match status" value="1"/>
</dbReference>
<evidence type="ECO:0000259" key="12">
    <source>
        <dbReference type="PROSITE" id="PS50109"/>
    </source>
</evidence>
<keyword evidence="7" id="KW-0418">Kinase</keyword>
<feature type="transmembrane region" description="Helical" evidence="11">
    <location>
        <begin position="349"/>
        <end position="370"/>
    </location>
</feature>
<keyword evidence="11" id="KW-0812">Transmembrane</keyword>
<feature type="transmembrane region" description="Helical" evidence="11">
    <location>
        <begin position="91"/>
        <end position="113"/>
    </location>
</feature>
<dbReference type="GO" id="GO:0005524">
    <property type="term" value="F:ATP binding"/>
    <property type="evidence" value="ECO:0007669"/>
    <property type="project" value="UniProtKB-KW"/>
</dbReference>
<dbReference type="GO" id="GO:0000155">
    <property type="term" value="F:phosphorelay sensor kinase activity"/>
    <property type="evidence" value="ECO:0007669"/>
    <property type="project" value="InterPro"/>
</dbReference>
<dbReference type="InterPro" id="IPR035965">
    <property type="entry name" value="PAS-like_dom_sf"/>
</dbReference>
<keyword evidence="11" id="KW-0472">Membrane</keyword>
<dbReference type="EC" id="2.7.13.3" evidence="3"/>
<dbReference type="PANTHER" id="PTHR43065">
    <property type="entry name" value="SENSOR HISTIDINE KINASE"/>
    <property type="match status" value="1"/>
</dbReference>
<dbReference type="KEGG" id="tpsc:RBB77_07700"/>
<evidence type="ECO:0000256" key="3">
    <source>
        <dbReference type="ARBA" id="ARBA00012438"/>
    </source>
</evidence>
<dbReference type="Pfam" id="PF13188">
    <property type="entry name" value="PAS_8"/>
    <property type="match status" value="1"/>
</dbReference>
<evidence type="ECO:0000256" key="4">
    <source>
        <dbReference type="ARBA" id="ARBA00022553"/>
    </source>
</evidence>
<sequence length="867" mass="94565">MGTTANRRKIWIVALGACLLILFVALATLNAFNTQLPKPASTQQTVIFTGLSIVAFLLFVAVLLLLVRNVLKLYADQRSRVMGTRLRTRMLWGAVLVSLVPIASMFAFSYQLMNRAVDRWFTQPVTDMREDSNNMALELAHYTTANARAEADSIAASLPAPPVVAHVAHESAAARAAASGRSQTRRSTHGSAHDLVRPVAPSASHLNREAIYEVLRQHEITLQNGFAIVYREGRVVASFHLPQRVGATAQVKVWLPDQVSGADTEEASAHAPTDPMDAAILTTAQRIDQPVFSLGATDYALGATTLKQGETVVVGLPMPFGMAATMTNLRKAADAYWVLYSERRQIRDLYMLLLLMMTSLALFASCWLALHLSKQVTKPVEALADAMEAIAQGDYGHRVQESATEELGELVRSFNHMAADLEGSRRAVEESTVQLSAANTALEARRGELETMLETIPNGVATLDTDRRIVLANRALSEMMDPGGQRPFYGLVMEEVFPPEVSEVLDRLIKRSHRMGSASSEIEITGFPRTSGDRFGGTMNLLATVALLEMPAASERMRREHQGYVIVLENATELLRAQKQSAWKEVARRVAHEIKNPLTPISLSAEQIRRHIDRLARAVADAIPPSSAEPPSIAVIRRCSEVITSSVESMRSLVDQFAALAEFPTARPKPADLNTIVENSLALFAGRMQTIRIVRKMSPDLPLVMADPEALKRALGNLIDNAAEAMQQSLYRELQISTCLLDSGMVELTIADSGSGLTDDMRQRLFLPYFSTKQRGTGLGLAIAAKIIQEHQGTIRAEKNEPAGARFIVELRPASSPDSDAEAPAVFNSYAPSQNGHHSTVEVESAAATNGTKAEDDFASTLPRGPQ</sequence>
<dbReference type="RefSeq" id="WP_353066200.1">
    <property type="nucleotide sequence ID" value="NZ_CP132942.1"/>
</dbReference>
<dbReference type="SUPFAM" id="SSF47384">
    <property type="entry name" value="Homodimeric domain of signal transducing histidine kinase"/>
    <property type="match status" value="1"/>
</dbReference>
<evidence type="ECO:0000256" key="2">
    <source>
        <dbReference type="ARBA" id="ARBA00004370"/>
    </source>
</evidence>
<dbReference type="EMBL" id="CP132942">
    <property type="protein sequence ID" value="XCB34771.1"/>
    <property type="molecule type" value="Genomic_DNA"/>
</dbReference>
<dbReference type="InterPro" id="IPR003660">
    <property type="entry name" value="HAMP_dom"/>
</dbReference>
<dbReference type="InterPro" id="IPR003661">
    <property type="entry name" value="HisK_dim/P_dom"/>
</dbReference>
<evidence type="ECO:0000256" key="10">
    <source>
        <dbReference type="SAM" id="MobiDB-lite"/>
    </source>
</evidence>
<dbReference type="SMART" id="SM00304">
    <property type="entry name" value="HAMP"/>
    <property type="match status" value="1"/>
</dbReference>
<dbReference type="PROSITE" id="PS50109">
    <property type="entry name" value="HIS_KIN"/>
    <property type="match status" value="1"/>
</dbReference>
<proteinExistence type="predicted"/>
<dbReference type="Gene3D" id="3.30.450.20">
    <property type="entry name" value="PAS domain"/>
    <property type="match status" value="1"/>
</dbReference>
<organism evidence="14">
    <name type="scientific">Tunturiibacter psychrotolerans</name>
    <dbReference type="NCBI Taxonomy" id="3069686"/>
    <lineage>
        <taxon>Bacteria</taxon>
        <taxon>Pseudomonadati</taxon>
        <taxon>Acidobacteriota</taxon>
        <taxon>Terriglobia</taxon>
        <taxon>Terriglobales</taxon>
        <taxon>Acidobacteriaceae</taxon>
        <taxon>Tunturiibacter</taxon>
    </lineage>
</organism>
<evidence type="ECO:0000256" key="7">
    <source>
        <dbReference type="ARBA" id="ARBA00022777"/>
    </source>
</evidence>
<feature type="region of interest" description="Disordered" evidence="10">
    <location>
        <begin position="174"/>
        <end position="193"/>
    </location>
</feature>
<dbReference type="InterPro" id="IPR003594">
    <property type="entry name" value="HATPase_dom"/>
</dbReference>
<evidence type="ECO:0000256" key="11">
    <source>
        <dbReference type="SAM" id="Phobius"/>
    </source>
</evidence>
<feature type="domain" description="HAMP" evidence="13">
    <location>
        <begin position="374"/>
        <end position="426"/>
    </location>
</feature>
<gene>
    <name evidence="14" type="ORF">RBB77_07700</name>
</gene>
<dbReference type="InterPro" id="IPR004358">
    <property type="entry name" value="Sig_transdc_His_kin-like_C"/>
</dbReference>
<dbReference type="GO" id="GO:0016020">
    <property type="term" value="C:membrane"/>
    <property type="evidence" value="ECO:0007669"/>
    <property type="project" value="UniProtKB-SubCell"/>
</dbReference>
<dbReference type="InterPro" id="IPR036097">
    <property type="entry name" value="HisK_dim/P_sf"/>
</dbReference>
<dbReference type="SMART" id="SM00387">
    <property type="entry name" value="HATPase_c"/>
    <property type="match status" value="1"/>
</dbReference>
<dbReference type="SMART" id="SM00388">
    <property type="entry name" value="HisKA"/>
    <property type="match status" value="1"/>
</dbReference>
<comment type="catalytic activity">
    <reaction evidence="1">
        <text>ATP + protein L-histidine = ADP + protein N-phospho-L-histidine.</text>
        <dbReference type="EC" id="2.7.13.3"/>
    </reaction>
</comment>
<dbReference type="CDD" id="cd00075">
    <property type="entry name" value="HATPase"/>
    <property type="match status" value="1"/>
</dbReference>
<dbReference type="PRINTS" id="PR00344">
    <property type="entry name" value="BCTRLSENSOR"/>
</dbReference>
<feature type="region of interest" description="Disordered" evidence="10">
    <location>
        <begin position="815"/>
        <end position="867"/>
    </location>
</feature>
<feature type="compositionally biased region" description="Low complexity" evidence="10">
    <location>
        <begin position="815"/>
        <end position="825"/>
    </location>
</feature>
<accession>A0AAU7ZVA2</accession>
<dbReference type="Gene3D" id="3.30.565.10">
    <property type="entry name" value="Histidine kinase-like ATPase, C-terminal domain"/>
    <property type="match status" value="1"/>
</dbReference>
<dbReference type="CDD" id="cd06225">
    <property type="entry name" value="HAMP"/>
    <property type="match status" value="1"/>
</dbReference>
<dbReference type="CDD" id="cd00082">
    <property type="entry name" value="HisKA"/>
    <property type="match status" value="1"/>
</dbReference>
<dbReference type="InterPro" id="IPR005467">
    <property type="entry name" value="His_kinase_dom"/>
</dbReference>
<evidence type="ECO:0000259" key="13">
    <source>
        <dbReference type="PROSITE" id="PS50885"/>
    </source>
</evidence>
<evidence type="ECO:0000256" key="8">
    <source>
        <dbReference type="ARBA" id="ARBA00022840"/>
    </source>
</evidence>
<evidence type="ECO:0000256" key="5">
    <source>
        <dbReference type="ARBA" id="ARBA00022679"/>
    </source>
</evidence>
<dbReference type="Gene3D" id="6.10.340.10">
    <property type="match status" value="1"/>
</dbReference>
<dbReference type="InterPro" id="IPR017232">
    <property type="entry name" value="NtrY"/>
</dbReference>
<name>A0AAU7ZVA2_9BACT</name>
<keyword evidence="5" id="KW-0808">Transferase</keyword>
<keyword evidence="6" id="KW-0547">Nucleotide-binding</keyword>
<dbReference type="SMART" id="SM00091">
    <property type="entry name" value="PAS"/>
    <property type="match status" value="1"/>
</dbReference>
<evidence type="ECO:0000256" key="6">
    <source>
        <dbReference type="ARBA" id="ARBA00022741"/>
    </source>
</evidence>
<dbReference type="Pfam" id="PF00512">
    <property type="entry name" value="HisKA"/>
    <property type="match status" value="1"/>
</dbReference>
<dbReference type="SUPFAM" id="SSF158472">
    <property type="entry name" value="HAMP domain-like"/>
    <property type="match status" value="1"/>
</dbReference>
<feature type="transmembrane region" description="Helical" evidence="11">
    <location>
        <begin position="47"/>
        <end position="71"/>
    </location>
</feature>
<dbReference type="PIRSF" id="PIRSF037532">
    <property type="entry name" value="STHK_NtrY"/>
    <property type="match status" value="1"/>
</dbReference>
<evidence type="ECO:0000256" key="9">
    <source>
        <dbReference type="ARBA" id="ARBA00023012"/>
    </source>
</evidence>
<evidence type="ECO:0000256" key="1">
    <source>
        <dbReference type="ARBA" id="ARBA00000085"/>
    </source>
</evidence>
<dbReference type="Pfam" id="PF02518">
    <property type="entry name" value="HATPase_c"/>
    <property type="match status" value="1"/>
</dbReference>
<evidence type="ECO:0000313" key="14">
    <source>
        <dbReference type="EMBL" id="XCB34771.1"/>
    </source>
</evidence>
<dbReference type="PROSITE" id="PS50885">
    <property type="entry name" value="HAMP"/>
    <property type="match status" value="1"/>
</dbReference>
<keyword evidence="4" id="KW-0597">Phosphoprotein</keyword>
<keyword evidence="11" id="KW-1133">Transmembrane helix</keyword>
<keyword evidence="8 14" id="KW-0067">ATP-binding</keyword>
<dbReference type="PANTHER" id="PTHR43065:SF10">
    <property type="entry name" value="PEROXIDE STRESS-ACTIVATED HISTIDINE KINASE MAK3"/>
    <property type="match status" value="1"/>
</dbReference>
<dbReference type="SUPFAM" id="SSF55785">
    <property type="entry name" value="PYP-like sensor domain (PAS domain)"/>
    <property type="match status" value="1"/>
</dbReference>
<dbReference type="InterPro" id="IPR000014">
    <property type="entry name" value="PAS"/>
</dbReference>
<protein>
    <recommendedName>
        <fullName evidence="3">histidine kinase</fullName>
        <ecNumber evidence="3">2.7.13.3</ecNumber>
    </recommendedName>
</protein>
<dbReference type="SUPFAM" id="SSF55874">
    <property type="entry name" value="ATPase domain of HSP90 chaperone/DNA topoisomerase II/histidine kinase"/>
    <property type="match status" value="1"/>
</dbReference>